<feature type="region of interest" description="Disordered" evidence="7">
    <location>
        <begin position="33"/>
        <end position="66"/>
    </location>
</feature>
<dbReference type="SUPFAM" id="SSF54211">
    <property type="entry name" value="Ribosomal protein S5 domain 2-like"/>
    <property type="match status" value="1"/>
</dbReference>
<dbReference type="EMBL" id="JZBS01000381">
    <property type="protein sequence ID" value="KKK26423.1"/>
    <property type="molecule type" value="Genomic_DNA"/>
</dbReference>
<evidence type="ECO:0000256" key="2">
    <source>
        <dbReference type="ARBA" id="ARBA00007665"/>
    </source>
</evidence>
<dbReference type="InterPro" id="IPR016135">
    <property type="entry name" value="UBQ-conjugating_enzyme/RWD"/>
</dbReference>
<keyword evidence="10" id="KW-1185">Reference proteome</keyword>
<dbReference type="GO" id="GO:0140469">
    <property type="term" value="P:GCN2-mediated signaling"/>
    <property type="evidence" value="ECO:0007669"/>
    <property type="project" value="TreeGrafter"/>
</dbReference>
<dbReference type="PANTHER" id="PTHR16301">
    <property type="entry name" value="IMPACT-RELATED"/>
    <property type="match status" value="1"/>
</dbReference>
<evidence type="ECO:0000313" key="10">
    <source>
        <dbReference type="Proteomes" id="UP000034291"/>
    </source>
</evidence>
<dbReference type="SUPFAM" id="SSF54495">
    <property type="entry name" value="UBC-like"/>
    <property type="match status" value="1"/>
</dbReference>
<evidence type="ECO:0000256" key="3">
    <source>
        <dbReference type="ARBA" id="ARBA00022490"/>
    </source>
</evidence>
<evidence type="ECO:0000259" key="8">
    <source>
        <dbReference type="PROSITE" id="PS50908"/>
    </source>
</evidence>
<accession>A0A0F8V3S7</accession>
<evidence type="ECO:0000256" key="6">
    <source>
        <dbReference type="ARBA" id="ARBA00023016"/>
    </source>
</evidence>
<keyword evidence="6" id="KW-0346">Stress response</keyword>
<name>A0A0F8V3S7_9EURO</name>
<keyword evidence="5" id="KW-0810">Translation regulation</keyword>
<keyword evidence="4" id="KW-0678">Repressor</keyword>
<organism evidence="9 10">
    <name type="scientific">Aspergillus rambellii</name>
    <dbReference type="NCBI Taxonomy" id="308745"/>
    <lineage>
        <taxon>Eukaryota</taxon>
        <taxon>Fungi</taxon>
        <taxon>Dikarya</taxon>
        <taxon>Ascomycota</taxon>
        <taxon>Pezizomycotina</taxon>
        <taxon>Eurotiomycetes</taxon>
        <taxon>Eurotiomycetidae</taxon>
        <taxon>Eurotiales</taxon>
        <taxon>Aspergillaceae</taxon>
        <taxon>Aspergillus</taxon>
        <taxon>Aspergillus subgen. Nidulantes</taxon>
    </lineage>
</organism>
<comment type="caution">
    <text evidence="9">The sequence shown here is derived from an EMBL/GenBank/DDBJ whole genome shotgun (WGS) entry which is preliminary data.</text>
</comment>
<dbReference type="Pfam" id="PF05773">
    <property type="entry name" value="RWD"/>
    <property type="match status" value="1"/>
</dbReference>
<dbReference type="AlphaFoldDB" id="A0A0F8V3S7"/>
<sequence>MSSLLESLANTDLAEEIEAINAIYDPDTITITSTTPTATTPPKLITLENSSSSSSSSETPSTTTTTIKLQIPNHPHLSFLVGFENSYPDTPPKILGTASTASRGEGKIAIDVLENILDRTYQPGAVCLFDLINEAVEAFEELSIGGESSLVSKENPETSARHEDSSEAAAEAKLRAEDLAALSLHDSFGLSEAPNWVLSDVVTEKKSVFVGRAARVTSLDQAQGFLDYLLAVDRKVAAATHNISAWRIRQRGSFVAGGGGGGGKEKAAGGESAEMIVQDCDDDGETAAGGRLLHLMQLMDVWDVVVVVTRWYGGVLLGPDRFRIINAVGRDALLKGGFVKEKESGSANEKGKKKGKK</sequence>
<dbReference type="GO" id="GO:0006446">
    <property type="term" value="P:regulation of translational initiation"/>
    <property type="evidence" value="ECO:0007669"/>
    <property type="project" value="TreeGrafter"/>
</dbReference>
<evidence type="ECO:0000313" key="9">
    <source>
        <dbReference type="EMBL" id="KKK26423.1"/>
    </source>
</evidence>
<dbReference type="InterPro" id="IPR020568">
    <property type="entry name" value="Ribosomal_Su5_D2-typ_SF"/>
</dbReference>
<dbReference type="GO" id="GO:0005737">
    <property type="term" value="C:cytoplasm"/>
    <property type="evidence" value="ECO:0007669"/>
    <property type="project" value="UniProtKB-SubCell"/>
</dbReference>
<dbReference type="InterPro" id="IPR023582">
    <property type="entry name" value="Impact"/>
</dbReference>
<proteinExistence type="inferred from homology"/>
<dbReference type="InterPro" id="IPR020569">
    <property type="entry name" value="UPF0029_Impact_CS"/>
</dbReference>
<dbReference type="InterPro" id="IPR006575">
    <property type="entry name" value="RWD_dom"/>
</dbReference>
<dbReference type="PROSITE" id="PS50908">
    <property type="entry name" value="RWD"/>
    <property type="match status" value="1"/>
</dbReference>
<feature type="compositionally biased region" description="Basic and acidic residues" evidence="7">
    <location>
        <begin position="154"/>
        <end position="169"/>
    </location>
</feature>
<dbReference type="PROSITE" id="PS00910">
    <property type="entry name" value="UPF0029"/>
    <property type="match status" value="1"/>
</dbReference>
<dbReference type="InterPro" id="IPR001498">
    <property type="entry name" value="Impact_N"/>
</dbReference>
<feature type="region of interest" description="Disordered" evidence="7">
    <location>
        <begin position="149"/>
        <end position="169"/>
    </location>
</feature>
<evidence type="ECO:0000256" key="1">
    <source>
        <dbReference type="ARBA" id="ARBA00004496"/>
    </source>
</evidence>
<protein>
    <recommendedName>
        <fullName evidence="8">RWD domain-containing protein</fullName>
    </recommendedName>
</protein>
<dbReference type="CDD" id="cd23822">
    <property type="entry name" value="RWD_ScYIH1-like"/>
    <property type="match status" value="1"/>
</dbReference>
<feature type="domain" description="RWD" evidence="8">
    <location>
        <begin position="15"/>
        <end position="142"/>
    </location>
</feature>
<dbReference type="Pfam" id="PF01205">
    <property type="entry name" value="Impact_N"/>
    <property type="match status" value="1"/>
</dbReference>
<evidence type="ECO:0000256" key="7">
    <source>
        <dbReference type="SAM" id="MobiDB-lite"/>
    </source>
</evidence>
<dbReference type="Gene3D" id="3.10.110.10">
    <property type="entry name" value="Ubiquitin Conjugating Enzyme"/>
    <property type="match status" value="1"/>
</dbReference>
<gene>
    <name evidence="9" type="ORF">ARAM_005424</name>
</gene>
<dbReference type="STRING" id="308745.A0A0F8V3S7"/>
<evidence type="ECO:0000256" key="4">
    <source>
        <dbReference type="ARBA" id="ARBA00022491"/>
    </source>
</evidence>
<dbReference type="InterPro" id="IPR036956">
    <property type="entry name" value="Impact_N_sf"/>
</dbReference>
<comment type="subcellular location">
    <subcellularLocation>
        <location evidence="1">Cytoplasm</location>
    </subcellularLocation>
</comment>
<dbReference type="Gene3D" id="3.30.230.30">
    <property type="entry name" value="Impact, N-terminal domain"/>
    <property type="match status" value="1"/>
</dbReference>
<dbReference type="Proteomes" id="UP000034291">
    <property type="component" value="Unassembled WGS sequence"/>
</dbReference>
<dbReference type="OrthoDB" id="69641at2759"/>
<reference evidence="9 10" key="1">
    <citation type="submission" date="2015-02" db="EMBL/GenBank/DDBJ databases">
        <title>Draft Genome Sequences of Two Closely-Related Aflatoxigenic Aspergillus Species Obtained from the Cote d'Ivoire.</title>
        <authorList>
            <person name="Moore G.G."/>
            <person name="Beltz S.B."/>
            <person name="Mack B.M."/>
        </authorList>
    </citation>
    <scope>NUCLEOTIDE SEQUENCE [LARGE SCALE GENOMIC DNA]</scope>
    <source>
        <strain evidence="9 10">SRRC1468</strain>
    </source>
</reference>
<keyword evidence="3" id="KW-0963">Cytoplasm</keyword>
<evidence type="ECO:0000256" key="5">
    <source>
        <dbReference type="ARBA" id="ARBA00022845"/>
    </source>
</evidence>
<dbReference type="PANTHER" id="PTHR16301:SF25">
    <property type="entry name" value="PROTEIN IMPACT"/>
    <property type="match status" value="1"/>
</dbReference>
<comment type="similarity">
    <text evidence="2">Belongs to the IMPACT family.</text>
</comment>